<protein>
    <submittedName>
        <fullName evidence="1">Uncharacterized protein</fullName>
    </submittedName>
</protein>
<reference evidence="2" key="1">
    <citation type="journal article" date="2016" name="Proc. Natl. Acad. Sci. U.S.A.">
        <title>Chromosome-level assembly of Arabidopsis thaliana Ler reveals the extent of translocation and inversion polymorphisms.</title>
        <authorList>
            <person name="Zapata L."/>
            <person name="Ding J."/>
            <person name="Willing E.M."/>
            <person name="Hartwig B."/>
            <person name="Bezdan D."/>
            <person name="Jiao W.B."/>
            <person name="Patel V."/>
            <person name="Velikkakam James G."/>
            <person name="Koornneef M."/>
            <person name="Ossowski S."/>
            <person name="Schneeberger K."/>
        </authorList>
    </citation>
    <scope>NUCLEOTIDE SEQUENCE [LARGE SCALE GENOMIC DNA]</scope>
    <source>
        <strain evidence="2">cv. Landsberg erecta</strain>
    </source>
</reference>
<name>A0A178UPV0_ARATH</name>
<dbReference type="AlphaFoldDB" id="A0A178UPV0"/>
<organism evidence="1 2">
    <name type="scientific">Arabidopsis thaliana</name>
    <name type="common">Mouse-ear cress</name>
    <dbReference type="NCBI Taxonomy" id="3702"/>
    <lineage>
        <taxon>Eukaryota</taxon>
        <taxon>Viridiplantae</taxon>
        <taxon>Streptophyta</taxon>
        <taxon>Embryophyta</taxon>
        <taxon>Tracheophyta</taxon>
        <taxon>Spermatophyta</taxon>
        <taxon>Magnoliopsida</taxon>
        <taxon>eudicotyledons</taxon>
        <taxon>Gunneridae</taxon>
        <taxon>Pentapetalae</taxon>
        <taxon>rosids</taxon>
        <taxon>malvids</taxon>
        <taxon>Brassicales</taxon>
        <taxon>Brassicaceae</taxon>
        <taxon>Camelineae</taxon>
        <taxon>Arabidopsis</taxon>
    </lineage>
</organism>
<accession>A0A178UPV0</accession>
<gene>
    <name evidence="1" type="ordered locus">AXX17_At5g00830</name>
</gene>
<comment type="caution">
    <text evidence="1">The sequence shown here is derived from an EMBL/GenBank/DDBJ whole genome shotgun (WGS) entry which is preliminary data.</text>
</comment>
<dbReference type="Proteomes" id="UP000078284">
    <property type="component" value="Chromosome 5"/>
</dbReference>
<evidence type="ECO:0000313" key="1">
    <source>
        <dbReference type="EMBL" id="OAO96066.1"/>
    </source>
</evidence>
<dbReference type="EMBL" id="LUHQ01000005">
    <property type="protein sequence ID" value="OAO96066.1"/>
    <property type="molecule type" value="Genomic_DNA"/>
</dbReference>
<sequence>MKKLQFHQSVASKFEVSTNMFGNTSPLYISNETTDMLDVCKFCLLQDKHKSRIVLIGKLFI</sequence>
<proteinExistence type="predicted"/>
<evidence type="ECO:0000313" key="2">
    <source>
        <dbReference type="Proteomes" id="UP000078284"/>
    </source>
</evidence>